<keyword evidence="9" id="KW-1185">Reference proteome</keyword>
<dbReference type="PANTHER" id="PTHR45841:SF1">
    <property type="entry name" value="MRNA TURNOVER PROTEIN 4 HOMOLOG"/>
    <property type="match status" value="1"/>
</dbReference>
<comment type="caution">
    <text evidence="8">The sequence shown here is derived from an EMBL/GenBank/DDBJ whole genome shotgun (WGS) entry which is preliminary data.</text>
</comment>
<comment type="subunit">
    <text evidence="3 6">Associates with the pre-60S ribosomal particle.</text>
</comment>
<evidence type="ECO:0000313" key="8">
    <source>
        <dbReference type="EMBL" id="PVH23342.1"/>
    </source>
</evidence>
<organism evidence="8 9">
    <name type="scientific">Candidozyma haemuli</name>
    <dbReference type="NCBI Taxonomy" id="45357"/>
    <lineage>
        <taxon>Eukaryota</taxon>
        <taxon>Fungi</taxon>
        <taxon>Dikarya</taxon>
        <taxon>Ascomycota</taxon>
        <taxon>Saccharomycotina</taxon>
        <taxon>Pichiomycetes</taxon>
        <taxon>Metschnikowiaceae</taxon>
        <taxon>Candidozyma</taxon>
    </lineage>
</organism>
<dbReference type="InterPro" id="IPR043141">
    <property type="entry name" value="Ribosomal_uL10-like_sf"/>
</dbReference>
<dbReference type="STRING" id="45357.A0A2V1AZR0"/>
<evidence type="ECO:0000256" key="6">
    <source>
        <dbReference type="RuleBase" id="RU364039"/>
    </source>
</evidence>
<dbReference type="PANTHER" id="PTHR45841">
    <property type="entry name" value="MRNA TURNOVER PROTEIN 4 MRTO4"/>
    <property type="match status" value="1"/>
</dbReference>
<dbReference type="InterPro" id="IPR001790">
    <property type="entry name" value="Ribosomal_uL10"/>
</dbReference>
<dbReference type="Gene3D" id="3.90.105.20">
    <property type="match status" value="1"/>
</dbReference>
<keyword evidence="6" id="KW-0690">Ribosome biogenesis</keyword>
<dbReference type="GO" id="GO:0003723">
    <property type="term" value="F:RNA binding"/>
    <property type="evidence" value="ECO:0007669"/>
    <property type="project" value="TreeGrafter"/>
</dbReference>
<dbReference type="InterPro" id="IPR033867">
    <property type="entry name" value="Mrt4"/>
</dbReference>
<evidence type="ECO:0000256" key="3">
    <source>
        <dbReference type="ARBA" id="ARBA00011117"/>
    </source>
</evidence>
<dbReference type="OrthoDB" id="10262308at2759"/>
<dbReference type="GO" id="GO:0000956">
    <property type="term" value="P:nuclear-transcribed mRNA catabolic process"/>
    <property type="evidence" value="ECO:0007669"/>
    <property type="project" value="TreeGrafter"/>
</dbReference>
<dbReference type="Pfam" id="PF00466">
    <property type="entry name" value="Ribosomal_L10"/>
    <property type="match status" value="1"/>
</dbReference>
<dbReference type="GO" id="GO:0005730">
    <property type="term" value="C:nucleolus"/>
    <property type="evidence" value="ECO:0007669"/>
    <property type="project" value="UniProtKB-SubCell"/>
</dbReference>
<evidence type="ECO:0000313" key="9">
    <source>
        <dbReference type="Proteomes" id="UP000244309"/>
    </source>
</evidence>
<comment type="similarity">
    <text evidence="2 6">Belongs to the universal ribosomal protein uL10 family.</text>
</comment>
<dbReference type="GO" id="GO:0006364">
    <property type="term" value="P:rRNA processing"/>
    <property type="evidence" value="ECO:0007669"/>
    <property type="project" value="TreeGrafter"/>
</dbReference>
<dbReference type="CDD" id="cd05796">
    <property type="entry name" value="Ribosomal_P0_like"/>
    <property type="match status" value="1"/>
</dbReference>
<dbReference type="RefSeq" id="XP_025344282.1">
    <property type="nucleotide sequence ID" value="XM_025486732.1"/>
</dbReference>
<keyword evidence="5 6" id="KW-0539">Nucleus</keyword>
<dbReference type="FunFam" id="3.90.105.20:FF:000003">
    <property type="entry name" value="Ribosome assembly factor mrt4"/>
    <property type="match status" value="1"/>
</dbReference>
<dbReference type="InterPro" id="IPR043164">
    <property type="entry name" value="Ribosomal_uL10-like_insert_sf"/>
</dbReference>
<feature type="domain" description="Large ribosomal subunit protein uL10-like insertion" evidence="7">
    <location>
        <begin position="128"/>
        <end position="211"/>
    </location>
</feature>
<dbReference type="GeneID" id="37008407"/>
<comment type="subcellular location">
    <subcellularLocation>
        <location evidence="6">Cytoplasm</location>
    </subcellularLocation>
    <subcellularLocation>
        <location evidence="6">Nucleus</location>
        <location evidence="6">Nucleolus</location>
    </subcellularLocation>
</comment>
<dbReference type="SUPFAM" id="SSF160369">
    <property type="entry name" value="Ribosomal protein L10-like"/>
    <property type="match status" value="1"/>
</dbReference>
<dbReference type="GO" id="GO:0000027">
    <property type="term" value="P:ribosomal large subunit assembly"/>
    <property type="evidence" value="ECO:0007669"/>
    <property type="project" value="InterPro"/>
</dbReference>
<gene>
    <name evidence="8" type="ORF">CXQ85_003076</name>
</gene>
<sequence length="234" mass="26263">MPRSKRSKLVTLSKTDKKGKENKERIFDAVRTALDEFRFVVALQLGDLRNNFLQDIRGDWAGSKIISGKRKVLQKALGETDQEAYKDNSNKLSKVLSGEHGLIALLFTDELPETVDAYFSAFRKTDYAKANNDAPIDFIVPQGVVYSRGGQVPLEEDVPMSHSLEVTLRTKYKMPTKIKAGKIFLDEPFEVCRRGDHLDVTKALILKQFGVAATEFTVKILGSLDSETGQCKKY</sequence>
<protein>
    <recommendedName>
        <fullName evidence="6">Ribosome assembly factor mrt4</fullName>
    </recommendedName>
</protein>
<dbReference type="GO" id="GO:0030687">
    <property type="term" value="C:preribosome, large subunit precursor"/>
    <property type="evidence" value="ECO:0007669"/>
    <property type="project" value="TreeGrafter"/>
</dbReference>
<dbReference type="Gene3D" id="3.30.70.1730">
    <property type="match status" value="1"/>
</dbReference>
<dbReference type="AlphaFoldDB" id="A0A2V1AZR0"/>
<evidence type="ECO:0000259" key="7">
    <source>
        <dbReference type="Pfam" id="PF17777"/>
    </source>
</evidence>
<evidence type="ECO:0000256" key="5">
    <source>
        <dbReference type="ARBA" id="ARBA00023242"/>
    </source>
</evidence>
<comment type="function">
    <text evidence="1 6">Component of the ribosome assembly machinery. Nuclear paralog of the ribosomal protein P0, it binds pre-60S subunits at an early stage of assembly in the nucleolus, and is replaced by P0 in cytoplasmic pre-60S subunits and mature 80S ribosomes.</text>
</comment>
<dbReference type="InterPro" id="IPR040637">
    <property type="entry name" value="Ribosomal_uL10-like_insert"/>
</dbReference>
<evidence type="ECO:0000256" key="4">
    <source>
        <dbReference type="ARBA" id="ARBA00022490"/>
    </source>
</evidence>
<dbReference type="Proteomes" id="UP000244309">
    <property type="component" value="Unassembled WGS sequence"/>
</dbReference>
<proteinExistence type="inferred from homology"/>
<evidence type="ECO:0000256" key="1">
    <source>
        <dbReference type="ARBA" id="ARBA00004046"/>
    </source>
</evidence>
<name>A0A2V1AZR0_9ASCO</name>
<keyword evidence="4 6" id="KW-0963">Cytoplasm</keyword>
<accession>A0A2V1AZR0</accession>
<dbReference type="GO" id="GO:0005737">
    <property type="term" value="C:cytoplasm"/>
    <property type="evidence" value="ECO:0007669"/>
    <property type="project" value="UniProtKB-SubCell"/>
</dbReference>
<reference evidence="8 9" key="1">
    <citation type="submission" date="2017-12" db="EMBL/GenBank/DDBJ databases">
        <title>Genome Sequence of a Multidrug-Resistant Candida haemulonii Isolate from a Patient with Chronic Leg Ulcers in Israel.</title>
        <authorList>
            <person name="Chow N.A."/>
            <person name="Gade L."/>
            <person name="Batra D."/>
            <person name="Rowe L.A."/>
            <person name="Ben-Ami R."/>
            <person name="Loparev V.N."/>
            <person name="Litvintseva A.P."/>
        </authorList>
    </citation>
    <scope>NUCLEOTIDE SEQUENCE [LARGE SCALE GENOMIC DNA]</scope>
    <source>
        <strain evidence="8 9">B11899</strain>
    </source>
</reference>
<evidence type="ECO:0000256" key="2">
    <source>
        <dbReference type="ARBA" id="ARBA00008889"/>
    </source>
</evidence>
<dbReference type="VEuPathDB" id="FungiDB:CXQ85_003076"/>
<dbReference type="InterPro" id="IPR051742">
    <property type="entry name" value="Ribosome_Assembly_uL10"/>
</dbReference>
<dbReference type="Pfam" id="PF17777">
    <property type="entry name" value="RL10P_insert"/>
    <property type="match status" value="1"/>
</dbReference>
<dbReference type="EMBL" id="PKFO01000010">
    <property type="protein sequence ID" value="PVH23342.1"/>
    <property type="molecule type" value="Genomic_DNA"/>
</dbReference>